<dbReference type="Pfam" id="PF00685">
    <property type="entry name" value="Sulfotransfer_1"/>
    <property type="match status" value="1"/>
</dbReference>
<dbReference type="Proteomes" id="UP000326759">
    <property type="component" value="Unassembled WGS sequence"/>
</dbReference>
<comment type="similarity">
    <text evidence="1">Belongs to the sulfotransferase 1 family.</text>
</comment>
<keyword evidence="2 4" id="KW-0808">Transferase</keyword>
<name>A0A5N5TCB0_9CRUS</name>
<dbReference type="SUPFAM" id="SSF52540">
    <property type="entry name" value="P-loop containing nucleoside triphosphate hydrolases"/>
    <property type="match status" value="1"/>
</dbReference>
<gene>
    <name evidence="4" type="ORF">Anas_11713</name>
</gene>
<dbReference type="EMBL" id="SEYY01003437">
    <property type="protein sequence ID" value="KAB7504294.1"/>
    <property type="molecule type" value="Genomic_DNA"/>
</dbReference>
<reference evidence="4 5" key="1">
    <citation type="journal article" date="2019" name="PLoS Biol.">
        <title>Sex chromosomes control vertical transmission of feminizing Wolbachia symbionts in an isopod.</title>
        <authorList>
            <person name="Becking T."/>
            <person name="Chebbi M.A."/>
            <person name="Giraud I."/>
            <person name="Moumen B."/>
            <person name="Laverre T."/>
            <person name="Caubet Y."/>
            <person name="Peccoud J."/>
            <person name="Gilbert C."/>
            <person name="Cordaux R."/>
        </authorList>
    </citation>
    <scope>NUCLEOTIDE SEQUENCE [LARGE SCALE GENOMIC DNA]</scope>
    <source>
        <strain evidence="4">ANa2</strain>
        <tissue evidence="4">Whole body excluding digestive tract and cuticle</tissue>
    </source>
</reference>
<dbReference type="GO" id="GO:0008146">
    <property type="term" value="F:sulfotransferase activity"/>
    <property type="evidence" value="ECO:0007669"/>
    <property type="project" value="InterPro"/>
</dbReference>
<feature type="domain" description="Sulfotransferase" evidence="3">
    <location>
        <begin position="42"/>
        <end position="273"/>
    </location>
</feature>
<comment type="caution">
    <text evidence="4">The sequence shown here is derived from an EMBL/GenBank/DDBJ whole genome shotgun (WGS) entry which is preliminary data.</text>
</comment>
<evidence type="ECO:0000256" key="2">
    <source>
        <dbReference type="ARBA" id="ARBA00022679"/>
    </source>
</evidence>
<proteinExistence type="inferred from homology"/>
<dbReference type="InterPro" id="IPR027417">
    <property type="entry name" value="P-loop_NTPase"/>
</dbReference>
<organism evidence="4 5">
    <name type="scientific">Armadillidium nasatum</name>
    <dbReference type="NCBI Taxonomy" id="96803"/>
    <lineage>
        <taxon>Eukaryota</taxon>
        <taxon>Metazoa</taxon>
        <taxon>Ecdysozoa</taxon>
        <taxon>Arthropoda</taxon>
        <taxon>Crustacea</taxon>
        <taxon>Multicrustacea</taxon>
        <taxon>Malacostraca</taxon>
        <taxon>Eumalacostraca</taxon>
        <taxon>Peracarida</taxon>
        <taxon>Isopoda</taxon>
        <taxon>Oniscidea</taxon>
        <taxon>Crinocheta</taxon>
        <taxon>Armadillidiidae</taxon>
        <taxon>Armadillidium</taxon>
    </lineage>
</organism>
<dbReference type="OrthoDB" id="205623at2759"/>
<dbReference type="InterPro" id="IPR000863">
    <property type="entry name" value="Sulfotransferase_dom"/>
</dbReference>
<keyword evidence="5" id="KW-1185">Reference proteome</keyword>
<evidence type="ECO:0000313" key="5">
    <source>
        <dbReference type="Proteomes" id="UP000326759"/>
    </source>
</evidence>
<protein>
    <submittedName>
        <fullName evidence="4">Sulfotransferase family cytosolic 1B member 1</fullName>
    </submittedName>
</protein>
<evidence type="ECO:0000256" key="1">
    <source>
        <dbReference type="ARBA" id="ARBA00005771"/>
    </source>
</evidence>
<dbReference type="Gene3D" id="3.40.50.300">
    <property type="entry name" value="P-loop containing nucleotide triphosphate hydrolases"/>
    <property type="match status" value="1"/>
</dbReference>
<sequence length="289" mass="33859">MVDDNLFKSRISLYRYKGFIFPGEIILSGILQELPKFQFRENDVIVASFPKSGTTWVQEIVYMLTHNLEKSDDSSEVLETRFPYLEYPYPGIKSIAKQKGQRHIKTHLPATILPPSFVSSGAKLIYITRNPKDTIVSYWHFVRLLSTVSFIGSFREFLQLFLSDKVPYGPFYDHLRTYFDLQKTQNVLIITYEDLKENPIQYYLQVPVTDSEAFDVAVATTFRSMSENKSVNYEHWKDIGFANKNEGKFLRKGVVGDWKNYFTPEMLKDFESWRIKNEPDEICKFKNNL</sequence>
<evidence type="ECO:0000259" key="3">
    <source>
        <dbReference type="Pfam" id="PF00685"/>
    </source>
</evidence>
<dbReference type="AlphaFoldDB" id="A0A5N5TCB0"/>
<accession>A0A5N5TCB0</accession>
<evidence type="ECO:0000313" key="4">
    <source>
        <dbReference type="EMBL" id="KAB7504294.1"/>
    </source>
</evidence>
<dbReference type="PANTHER" id="PTHR11783">
    <property type="entry name" value="SULFOTRANSFERASE SULT"/>
    <property type="match status" value="1"/>
</dbReference>